<dbReference type="OrthoDB" id="252901at2"/>
<dbReference type="PANTHER" id="PTHR37947">
    <property type="entry name" value="BLL2462 PROTEIN"/>
    <property type="match status" value="1"/>
</dbReference>
<dbReference type="Gene3D" id="3.40.50.880">
    <property type="match status" value="1"/>
</dbReference>
<dbReference type="Gene3D" id="3.40.50.410">
    <property type="entry name" value="von Willebrand factor, type A domain"/>
    <property type="match status" value="1"/>
</dbReference>
<evidence type="ECO:0008006" key="4">
    <source>
        <dbReference type="Google" id="ProtNLM"/>
    </source>
</evidence>
<dbReference type="AlphaFoldDB" id="A0A517LTS7"/>
<sequence length="747" mass="81572">MIFAVDISWELQHAWPLPAWGLAVLFLAIAGWTTWLLFAQQIAWRKTVVLSTLRLAALAGLFLMLGGWRLSFFETDLPDLLMLVDDSASMQLPAGDSASDVGTNRLARAQKLFAEPDWMQTLEQRYRLKMYAVSEQIRPLSSVAELQADGQSSRLGDGLLQLTNAQRGRSTAAIVLMSDGIVTDGASLRVAADRLAAQNIPLWTVGLGGEQPPPELAIDEIVADDRAFLGDEVQVRVLLRGTAPAGSEVAVELRDRDSDALLARQQVRMESSPTRTVIPLTFAADRPGSWNLQVVVPPIDGEIFTDNNRKPMRLVVRDEPIGVLLIAQQPSYEFRFLKHLLERAQGQGNAAENLIRLTSVLQDGDPRYAEQDRSAAALPPVKSDELEALDVVILCDADIDQLGELMLGQIDELVRSRGTGLVVVAGPENRLAIPNGSALADLIPVDPRGLRAPAGPQSRPLVVERTRLGQAAGDLPLPAGIRWSQLPPLYWLMRSAELKPAAQVILATGDAAQQTASLPVVVSQVVGAGQVWLQLSDESFRWLSGSSTHNLHERYWLQVIRKLARRKRTDVNESARLQVSGSRFTEGQPLPIELTLPKSESPRQARVAIGRDGDSPRLETLYPTSDPQLLRGTASDLPPGDYSIRLIDPVLPQPPDPVAVRIESPSSEFAEGHAALIALDEASRISGGKLLTAEQAADSLLAELPAGRTIRLRELPSRPIWNHWVAAAMVVALLSGEWILRRRWGLA</sequence>
<reference evidence="2 3" key="1">
    <citation type="submission" date="2019-02" db="EMBL/GenBank/DDBJ databases">
        <title>Deep-cultivation of Planctomycetes and their phenomic and genomic characterization uncovers novel biology.</title>
        <authorList>
            <person name="Wiegand S."/>
            <person name="Jogler M."/>
            <person name="Boedeker C."/>
            <person name="Pinto D."/>
            <person name="Vollmers J."/>
            <person name="Rivas-Marin E."/>
            <person name="Kohn T."/>
            <person name="Peeters S.H."/>
            <person name="Heuer A."/>
            <person name="Rast P."/>
            <person name="Oberbeckmann S."/>
            <person name="Bunk B."/>
            <person name="Jeske O."/>
            <person name="Meyerdierks A."/>
            <person name="Storesund J.E."/>
            <person name="Kallscheuer N."/>
            <person name="Luecker S."/>
            <person name="Lage O.M."/>
            <person name="Pohl T."/>
            <person name="Merkel B.J."/>
            <person name="Hornburger P."/>
            <person name="Mueller R.-W."/>
            <person name="Bruemmer F."/>
            <person name="Labrenz M."/>
            <person name="Spormann A.M."/>
            <person name="Op den Camp H."/>
            <person name="Overmann J."/>
            <person name="Amann R."/>
            <person name="Jetten M.S.M."/>
            <person name="Mascher T."/>
            <person name="Medema M.H."/>
            <person name="Devos D.P."/>
            <person name="Kaster A.-K."/>
            <person name="Ovreas L."/>
            <person name="Rohde M."/>
            <person name="Galperin M.Y."/>
            <person name="Jogler C."/>
        </authorList>
    </citation>
    <scope>NUCLEOTIDE SEQUENCE [LARGE SCALE GENOMIC DNA]</scope>
    <source>
        <strain evidence="2 3">EC9</strain>
    </source>
</reference>
<dbReference type="CDD" id="cd00198">
    <property type="entry name" value="vWFA"/>
    <property type="match status" value="1"/>
</dbReference>
<keyword evidence="3" id="KW-1185">Reference proteome</keyword>
<evidence type="ECO:0000313" key="3">
    <source>
        <dbReference type="Proteomes" id="UP000319557"/>
    </source>
</evidence>
<organism evidence="2 3">
    <name type="scientific">Rosistilla ulvae</name>
    <dbReference type="NCBI Taxonomy" id="1930277"/>
    <lineage>
        <taxon>Bacteria</taxon>
        <taxon>Pseudomonadati</taxon>
        <taxon>Planctomycetota</taxon>
        <taxon>Planctomycetia</taxon>
        <taxon>Pirellulales</taxon>
        <taxon>Pirellulaceae</taxon>
        <taxon>Rosistilla</taxon>
    </lineage>
</organism>
<dbReference type="EMBL" id="CP036261">
    <property type="protein sequence ID" value="QDS86025.1"/>
    <property type="molecule type" value="Genomic_DNA"/>
</dbReference>
<gene>
    <name evidence="2" type="ORF">EC9_01830</name>
</gene>
<feature type="transmembrane region" description="Helical" evidence="1">
    <location>
        <begin position="20"/>
        <end position="39"/>
    </location>
</feature>
<keyword evidence="1" id="KW-0472">Membrane</keyword>
<dbReference type="PANTHER" id="PTHR37947:SF1">
    <property type="entry name" value="BLL2462 PROTEIN"/>
    <property type="match status" value="1"/>
</dbReference>
<keyword evidence="1" id="KW-1133">Transmembrane helix</keyword>
<evidence type="ECO:0000256" key="1">
    <source>
        <dbReference type="SAM" id="Phobius"/>
    </source>
</evidence>
<evidence type="ECO:0000313" key="2">
    <source>
        <dbReference type="EMBL" id="QDS86025.1"/>
    </source>
</evidence>
<dbReference type="SUPFAM" id="SSF53300">
    <property type="entry name" value="vWA-like"/>
    <property type="match status" value="1"/>
</dbReference>
<dbReference type="SUPFAM" id="SSF52317">
    <property type="entry name" value="Class I glutamine amidotransferase-like"/>
    <property type="match status" value="1"/>
</dbReference>
<name>A0A517LTS7_9BACT</name>
<protein>
    <recommendedName>
        <fullName evidence="4">VWFA domain-containing protein</fullName>
    </recommendedName>
</protein>
<keyword evidence="1" id="KW-0812">Transmembrane</keyword>
<dbReference type="RefSeq" id="WP_145341553.1">
    <property type="nucleotide sequence ID" value="NZ_CP036261.1"/>
</dbReference>
<dbReference type="KEGG" id="ruv:EC9_01830"/>
<dbReference type="InterPro" id="IPR036465">
    <property type="entry name" value="vWFA_dom_sf"/>
</dbReference>
<accession>A0A517LTS7</accession>
<proteinExistence type="predicted"/>
<feature type="transmembrane region" description="Helical" evidence="1">
    <location>
        <begin position="51"/>
        <end position="70"/>
    </location>
</feature>
<dbReference type="Proteomes" id="UP000319557">
    <property type="component" value="Chromosome"/>
</dbReference>
<dbReference type="InterPro" id="IPR029062">
    <property type="entry name" value="Class_I_gatase-like"/>
</dbReference>